<protein>
    <recommendedName>
        <fullName evidence="4">Membrane protein 6-pyruvoyl-tetrahydropterin synthase-related domain-containing protein</fullName>
    </recommendedName>
</protein>
<keyword evidence="1" id="KW-0812">Transmembrane</keyword>
<feature type="transmembrane region" description="Helical" evidence="1">
    <location>
        <begin position="125"/>
        <end position="141"/>
    </location>
</feature>
<keyword evidence="1" id="KW-0472">Membrane</keyword>
<reference evidence="2 3" key="1">
    <citation type="journal article" date="2015" name="Nature">
        <title>rRNA introns, odd ribosomes, and small enigmatic genomes across a large radiation of phyla.</title>
        <authorList>
            <person name="Brown C.T."/>
            <person name="Hug L.A."/>
            <person name="Thomas B.C."/>
            <person name="Sharon I."/>
            <person name="Castelle C.J."/>
            <person name="Singh A."/>
            <person name="Wilkins M.J."/>
            <person name="Williams K.H."/>
            <person name="Banfield J.F."/>
        </authorList>
    </citation>
    <scope>NUCLEOTIDE SEQUENCE [LARGE SCALE GENOMIC DNA]</scope>
</reference>
<dbReference type="AlphaFoldDB" id="A0A0G1PEE1"/>
<dbReference type="Proteomes" id="UP000034086">
    <property type="component" value="Unassembled WGS sequence"/>
</dbReference>
<feature type="transmembrane region" description="Helical" evidence="1">
    <location>
        <begin position="147"/>
        <end position="165"/>
    </location>
</feature>
<evidence type="ECO:0000313" key="2">
    <source>
        <dbReference type="EMBL" id="KKU03793.1"/>
    </source>
</evidence>
<organism evidence="2 3">
    <name type="scientific">Candidatus Woesebacteria bacterium GW2011_GWE1_45_18</name>
    <dbReference type="NCBI Taxonomy" id="1618598"/>
    <lineage>
        <taxon>Bacteria</taxon>
        <taxon>Candidatus Woeseibacteriota</taxon>
    </lineage>
</organism>
<feature type="transmembrane region" description="Helical" evidence="1">
    <location>
        <begin position="228"/>
        <end position="248"/>
    </location>
</feature>
<evidence type="ECO:0000313" key="3">
    <source>
        <dbReference type="Proteomes" id="UP000034086"/>
    </source>
</evidence>
<feature type="transmembrane region" description="Helical" evidence="1">
    <location>
        <begin position="297"/>
        <end position="318"/>
    </location>
</feature>
<sequence length="720" mass="82785">MKGGYKKWLLILFIPLVLFFKIQPYPDYKYVATAGDFFPVINPENTYNSNSFAFRSNINNGYADNTANLFSHYSPYLTYELLLSKIGISQLIRTYLFLILLSFLGCLCMYLYLSSKGSFKNISKFRLFLLSIIYGFSPYFINYYLPGHFLFLLLPAVFPIVQLLFEKIIISSKKEIWLSLKYSSVLSFIFLLLCTTFANLGVLAIFISLMVGQLILFLLIRQINIRQFAITFSLFLLSLFIANIWWLAPYLVTMGNVSAMTVQSRQTIGNSIGVATANSNILNSISGFPEGINSGGLFQLLQITLLSVLTLSLLVILINKKKINIGLLLIILVTLFFIKGPNFPFDNLFNYLYEKIVYLQVLRRPASKLYWIFIFFVISLIYSAIAKIPQKMKGWAILVNIVLCLSSLLTVSITLDHMSLTPFNIPVSYPQVNQYLIEDNVTKILLLPDLSGSSPEYGQELNYHRGTDFIGQIFEFKKYIPNATSWSTADEETKKVNELANNIYLKKDFCKLSKGLNISHIVIRKDLKPTNYDEKLLVEASFVLSNSKSISQIKEFGNSFKIFKLENKCQSDLISTDEEAEIKFEKINPTKYKVNLSTKTNKVTIIYREKYNRSWVLHNNSLKNFLSQIIPTTKNDETLFVHSQILDYANGWTIDLTNYCSLQKNKCSKKGDIITADFYIEYWPQKMFYLGRILSVISFIFCFGYLIHCVYTKNNLNRKQ</sequence>
<proteinExistence type="predicted"/>
<feature type="transmembrane region" description="Helical" evidence="1">
    <location>
        <begin position="92"/>
        <end position="113"/>
    </location>
</feature>
<accession>A0A0G1PEE1</accession>
<feature type="transmembrane region" description="Helical" evidence="1">
    <location>
        <begin position="325"/>
        <end position="343"/>
    </location>
</feature>
<gene>
    <name evidence="2" type="ORF">UX03_C0010G0009</name>
</gene>
<feature type="transmembrane region" description="Helical" evidence="1">
    <location>
        <begin position="395"/>
        <end position="415"/>
    </location>
</feature>
<comment type="caution">
    <text evidence="2">The sequence shown here is derived from an EMBL/GenBank/DDBJ whole genome shotgun (WGS) entry which is preliminary data.</text>
</comment>
<dbReference type="EMBL" id="LCKQ01000010">
    <property type="protein sequence ID" value="KKU03793.1"/>
    <property type="molecule type" value="Genomic_DNA"/>
</dbReference>
<evidence type="ECO:0008006" key="4">
    <source>
        <dbReference type="Google" id="ProtNLM"/>
    </source>
</evidence>
<feature type="transmembrane region" description="Helical" evidence="1">
    <location>
        <begin position="689"/>
        <end position="711"/>
    </location>
</feature>
<feature type="transmembrane region" description="Helical" evidence="1">
    <location>
        <begin position="204"/>
        <end position="221"/>
    </location>
</feature>
<name>A0A0G1PEE1_9BACT</name>
<evidence type="ECO:0000256" key="1">
    <source>
        <dbReference type="SAM" id="Phobius"/>
    </source>
</evidence>
<keyword evidence="1" id="KW-1133">Transmembrane helix</keyword>
<feature type="transmembrane region" description="Helical" evidence="1">
    <location>
        <begin position="177"/>
        <end position="198"/>
    </location>
</feature>
<feature type="transmembrane region" description="Helical" evidence="1">
    <location>
        <begin position="369"/>
        <end position="388"/>
    </location>
</feature>